<reference evidence="2 3" key="1">
    <citation type="submission" date="2019-12" db="EMBL/GenBank/DDBJ databases">
        <authorList>
            <person name="Alioto T."/>
            <person name="Alioto T."/>
            <person name="Gomez Garrido J."/>
        </authorList>
    </citation>
    <scope>NUCLEOTIDE SEQUENCE [LARGE SCALE GENOMIC DNA]</scope>
</reference>
<proteinExistence type="predicted"/>
<dbReference type="OrthoDB" id="1898655at2759"/>
<feature type="compositionally biased region" description="Polar residues" evidence="1">
    <location>
        <begin position="18"/>
        <end position="30"/>
    </location>
</feature>
<dbReference type="Gramene" id="OE9A040472T3">
    <property type="protein sequence ID" value="OE9A040472C3"/>
    <property type="gene ID" value="OE9A040472"/>
</dbReference>
<feature type="region of interest" description="Disordered" evidence="1">
    <location>
        <begin position="1"/>
        <end position="30"/>
    </location>
</feature>
<dbReference type="PANTHER" id="PTHR31390:SF4">
    <property type="entry name" value="DUF3527 DOMAIN-CONTAINING PROTEIN"/>
    <property type="match status" value="1"/>
</dbReference>
<dbReference type="InterPro" id="IPR021916">
    <property type="entry name" value="DUF3527"/>
</dbReference>
<evidence type="ECO:0000313" key="2">
    <source>
        <dbReference type="EMBL" id="CAA3018114.1"/>
    </source>
</evidence>
<comment type="caution">
    <text evidence="2">The sequence shown here is derived from an EMBL/GenBank/DDBJ whole genome shotgun (WGS) entry which is preliminary data.</text>
</comment>
<gene>
    <name evidence="2" type="ORF">OLEA9_A040472</name>
</gene>
<dbReference type="AlphaFoldDB" id="A0A8S0UK51"/>
<feature type="compositionally biased region" description="Basic and acidic residues" evidence="1">
    <location>
        <begin position="1"/>
        <end position="16"/>
    </location>
</feature>
<organism evidence="2 3">
    <name type="scientific">Olea europaea subsp. europaea</name>
    <dbReference type="NCBI Taxonomy" id="158383"/>
    <lineage>
        <taxon>Eukaryota</taxon>
        <taxon>Viridiplantae</taxon>
        <taxon>Streptophyta</taxon>
        <taxon>Embryophyta</taxon>
        <taxon>Tracheophyta</taxon>
        <taxon>Spermatophyta</taxon>
        <taxon>Magnoliopsida</taxon>
        <taxon>eudicotyledons</taxon>
        <taxon>Gunneridae</taxon>
        <taxon>Pentapetalae</taxon>
        <taxon>asterids</taxon>
        <taxon>lamiids</taxon>
        <taxon>Lamiales</taxon>
        <taxon>Oleaceae</taxon>
        <taxon>Oleeae</taxon>
        <taxon>Olea</taxon>
    </lineage>
</organism>
<evidence type="ECO:0000256" key="1">
    <source>
        <dbReference type="SAM" id="MobiDB-lite"/>
    </source>
</evidence>
<dbReference type="Pfam" id="PF12043">
    <property type="entry name" value="DUF3527"/>
    <property type="match status" value="2"/>
</dbReference>
<keyword evidence="3" id="KW-1185">Reference proteome</keyword>
<feature type="region of interest" description="Disordered" evidence="1">
    <location>
        <begin position="252"/>
        <end position="278"/>
    </location>
</feature>
<dbReference type="EMBL" id="CACTIH010007784">
    <property type="protein sequence ID" value="CAA3018114.1"/>
    <property type="molecule type" value="Genomic_DNA"/>
</dbReference>
<dbReference type="Proteomes" id="UP000594638">
    <property type="component" value="Unassembled WGS sequence"/>
</dbReference>
<accession>A0A8S0UK51</accession>
<dbReference type="Gramene" id="OE9A040472T2">
    <property type="protein sequence ID" value="OE9A040472C2"/>
    <property type="gene ID" value="OE9A040472"/>
</dbReference>
<evidence type="ECO:0000313" key="3">
    <source>
        <dbReference type="Proteomes" id="UP000594638"/>
    </source>
</evidence>
<dbReference type="Gramene" id="OE9A040472T5">
    <property type="protein sequence ID" value="OE9A040472C5"/>
    <property type="gene ID" value="OE9A040472"/>
</dbReference>
<protein>
    <submittedName>
        <fullName evidence="2">Uncharacterized protein</fullName>
    </submittedName>
</protein>
<dbReference type="PANTHER" id="PTHR31390">
    <property type="entry name" value="EXPRESSED PROTEIN"/>
    <property type="match status" value="1"/>
</dbReference>
<feature type="compositionally biased region" description="Polar residues" evidence="1">
    <location>
        <begin position="164"/>
        <end position="180"/>
    </location>
</feature>
<name>A0A8S0UK51_OLEEU</name>
<sequence>MEYHLELGKESSDGKTSDIANGRSSHQARQNTKLGYSLKFDKQEWHFDDFHPEVIKNVDSPILKCKGFHRKQQVERKVYQTEEPVKYMSKLPNFLERGEYLPEKAFNVGVLDWSLLEKWHHHRKEITKGSEEYAPFSSNTSPISSKNKGKFQDCEAGPTHPLKVQQSTVRAHQSFSQNTKSKLKERTGKELDLQRNSEMRRLQHLEGDRMASSSKGKMKVRHEAMTVREELEVPVCNIDHYCTERNKTAILFPKDGPENRFSAISDPPYSSNSDDQRSVDVNRQSLAGESNVSVSPADVPCKSNKMDARLGDSCSKDASIKLLSETKQTVSFPDNSSFSPSRGKKLEEDNLGPTLINVTKNKSFDQEINPKRGISAVGKVRNPSPTRRFSFEMGKLSWSPKGTSAIQHSGTKDSTVKSGSEVTSICDKSNDTSRARSSPLRRLLDTFLKPKSGNSNHTDNSLERDLSTTNRAFKSSSGHGESQASYFRNVKLDLKGCKTIDIDNPHNQKNGSSTFQALLQVALKNGLPVFTFAVDNKRDILAATVKKLSSRKNVNRWIYTFFSYQEMKKKNGHSINQVDKDRNHGYIPHVVAKMRVSDVFSSESSSKRSVIKSSTREFVLYSVGTRDADHQTSDMLPSNELAAIIVIFPEHIDGQINRDVQPSGNSKDDEGNLNLVLNKDLLSTTVVLPGGDHGLPGKGEPSPLIKRWKSGGSCDCGGWDMGCKIQVLANHNHSSEKCRSTDRRFELFSQDEISENKPVFSLSRFKDGIFSVEFNSSLELLQAFSIGIAIFNCMKPAIFAEPKNLVGCQTSEETTLSENNVAKISKKEVSAKYASFPPPSPVGRV</sequence>
<dbReference type="Gramene" id="OE9A040472T4">
    <property type="protein sequence ID" value="OE9A040472C4"/>
    <property type="gene ID" value="OE9A040472"/>
</dbReference>
<feature type="compositionally biased region" description="Polar residues" evidence="1">
    <location>
        <begin position="136"/>
        <end position="146"/>
    </location>
</feature>
<dbReference type="Gramene" id="OE9A040472T1">
    <property type="protein sequence ID" value="OE9A040472C1"/>
    <property type="gene ID" value="OE9A040472"/>
</dbReference>
<feature type="region of interest" description="Disordered" evidence="1">
    <location>
        <begin position="130"/>
        <end position="186"/>
    </location>
</feature>